<evidence type="ECO:0000256" key="3">
    <source>
        <dbReference type="ARBA" id="ARBA00022989"/>
    </source>
</evidence>
<evidence type="ECO:0000256" key="5">
    <source>
        <dbReference type="SAM" id="Phobius"/>
    </source>
</evidence>
<name>A0A377JVW8_9HELI</name>
<dbReference type="EMBL" id="UGHZ01000003">
    <property type="protein sequence ID" value="STP13586.1"/>
    <property type="molecule type" value="Genomic_DNA"/>
</dbReference>
<evidence type="ECO:0000313" key="8">
    <source>
        <dbReference type="Proteomes" id="UP000255335"/>
    </source>
</evidence>
<evidence type="ECO:0000313" key="7">
    <source>
        <dbReference type="EMBL" id="STP13586.1"/>
    </source>
</evidence>
<organism evidence="7 8">
    <name type="scientific">Helicobacter cinaedi</name>
    <dbReference type="NCBI Taxonomy" id="213"/>
    <lineage>
        <taxon>Bacteria</taxon>
        <taxon>Pseudomonadati</taxon>
        <taxon>Campylobacterota</taxon>
        <taxon>Epsilonproteobacteria</taxon>
        <taxon>Campylobacterales</taxon>
        <taxon>Helicobacteraceae</taxon>
        <taxon>Helicobacter</taxon>
    </lineage>
</organism>
<dbReference type="AlphaFoldDB" id="A0A377JVW8"/>
<evidence type="ECO:0000256" key="2">
    <source>
        <dbReference type="ARBA" id="ARBA00022692"/>
    </source>
</evidence>
<dbReference type="GO" id="GO:0016020">
    <property type="term" value="C:membrane"/>
    <property type="evidence" value="ECO:0007669"/>
    <property type="project" value="UniProtKB-SubCell"/>
</dbReference>
<accession>A0A377JVW8</accession>
<feature type="transmembrane region" description="Helical" evidence="5">
    <location>
        <begin position="48"/>
        <end position="66"/>
    </location>
</feature>
<gene>
    <name evidence="7" type="ORF">NCTC12221_01664</name>
</gene>
<dbReference type="RefSeq" id="WP_115026753.1">
    <property type="nucleotide sequence ID" value="NZ_UGHZ01000003.1"/>
</dbReference>
<protein>
    <submittedName>
        <fullName evidence="7">TM2 domain-containing protein</fullName>
    </submittedName>
</protein>
<dbReference type="InterPro" id="IPR007829">
    <property type="entry name" value="TM2"/>
</dbReference>
<reference evidence="7 8" key="1">
    <citation type="submission" date="2018-06" db="EMBL/GenBank/DDBJ databases">
        <authorList>
            <consortium name="Pathogen Informatics"/>
            <person name="Doyle S."/>
        </authorList>
    </citation>
    <scope>NUCLEOTIDE SEQUENCE [LARGE SCALE GENOMIC DNA]</scope>
    <source>
        <strain evidence="7 8">NCTC12221</strain>
    </source>
</reference>
<comment type="subcellular location">
    <subcellularLocation>
        <location evidence="1">Membrane</location>
        <topology evidence="1">Multi-pass membrane protein</topology>
    </subcellularLocation>
</comment>
<keyword evidence="4 5" id="KW-0472">Membrane</keyword>
<keyword evidence="3 5" id="KW-1133">Transmembrane helix</keyword>
<feature type="transmembrane region" description="Helical" evidence="5">
    <location>
        <begin position="107"/>
        <end position="133"/>
    </location>
</feature>
<dbReference type="Proteomes" id="UP000255335">
    <property type="component" value="Unassembled WGS sequence"/>
</dbReference>
<feature type="transmembrane region" description="Helical" evidence="5">
    <location>
        <begin position="73"/>
        <end position="95"/>
    </location>
</feature>
<evidence type="ECO:0000256" key="4">
    <source>
        <dbReference type="ARBA" id="ARBA00023136"/>
    </source>
</evidence>
<evidence type="ECO:0000259" key="6">
    <source>
        <dbReference type="Pfam" id="PF05154"/>
    </source>
</evidence>
<feature type="domain" description="TM2" evidence="6">
    <location>
        <begin position="45"/>
        <end position="90"/>
    </location>
</feature>
<proteinExistence type="predicted"/>
<evidence type="ECO:0000256" key="1">
    <source>
        <dbReference type="ARBA" id="ARBA00004141"/>
    </source>
</evidence>
<keyword evidence="2 5" id="KW-0812">Transmembrane</keyword>
<dbReference type="Pfam" id="PF05154">
    <property type="entry name" value="TM2"/>
    <property type="match status" value="1"/>
</dbReference>
<sequence>MDNYAFMLAQQWINKIPAETALPLQQQLDKLPNDKISSLGFLPLKDPVIGLVLGLFLGHFGADRFYKGDIGLGILKIILGVLGIVFFIVFFAVGASMSNSINGDSHFLVAFFLGLLALLAPSIWVIADWFFVWKGIKRDNFKKITECLSMLGARDLRETR</sequence>